<gene>
    <name evidence="7" type="ORF">COMA2_40189</name>
</gene>
<keyword evidence="5" id="KW-0732">Signal</keyword>
<evidence type="ECO:0000313" key="7">
    <source>
        <dbReference type="EMBL" id="CUS38105.1"/>
    </source>
</evidence>
<feature type="chain" id="PRO_5006624097" evidence="5">
    <location>
        <begin position="27"/>
        <end position="153"/>
    </location>
</feature>
<evidence type="ECO:0000313" key="8">
    <source>
        <dbReference type="Proteomes" id="UP000198736"/>
    </source>
</evidence>
<evidence type="ECO:0000256" key="4">
    <source>
        <dbReference type="PROSITE-ProRule" id="PRU00433"/>
    </source>
</evidence>
<dbReference type="Proteomes" id="UP000198736">
    <property type="component" value="Unassembled WGS sequence"/>
</dbReference>
<proteinExistence type="predicted"/>
<dbReference type="Gene3D" id="1.10.760.10">
    <property type="entry name" value="Cytochrome c-like domain"/>
    <property type="match status" value="1"/>
</dbReference>
<dbReference type="GO" id="GO:0020037">
    <property type="term" value="F:heme binding"/>
    <property type="evidence" value="ECO:0007669"/>
    <property type="project" value="InterPro"/>
</dbReference>
<keyword evidence="2 4" id="KW-0479">Metal-binding</keyword>
<name>A0A0S4LMB1_9BACT</name>
<organism evidence="7 8">
    <name type="scientific">Candidatus Nitrospira nitrificans</name>
    <dbReference type="NCBI Taxonomy" id="1742973"/>
    <lineage>
        <taxon>Bacteria</taxon>
        <taxon>Pseudomonadati</taxon>
        <taxon>Nitrospirota</taxon>
        <taxon>Nitrospiria</taxon>
        <taxon>Nitrospirales</taxon>
        <taxon>Nitrospiraceae</taxon>
        <taxon>Nitrospira</taxon>
    </lineage>
</organism>
<sequence length="153" mass="16938">MTRRNVCVSVLVMGCALLLSGGPASADDLAPLPPVPADYAGKHMPAGGWTDPKAIEEGGKIYRGEFNTDINCASCHGKDGKPVKKGARDLRDPKNTTRYSDSYWFWRVSEGVPKTKMKAWKGLLSEQQIWQVIAYQHMYSHDGKPSDHSDYKP</sequence>
<dbReference type="PROSITE" id="PS51257">
    <property type="entry name" value="PROKAR_LIPOPROTEIN"/>
    <property type="match status" value="1"/>
</dbReference>
<dbReference type="InterPro" id="IPR036909">
    <property type="entry name" value="Cyt_c-like_dom_sf"/>
</dbReference>
<dbReference type="OrthoDB" id="9808312at2"/>
<evidence type="ECO:0000256" key="1">
    <source>
        <dbReference type="ARBA" id="ARBA00022617"/>
    </source>
</evidence>
<dbReference type="GO" id="GO:0009055">
    <property type="term" value="F:electron transfer activity"/>
    <property type="evidence" value="ECO:0007669"/>
    <property type="project" value="InterPro"/>
</dbReference>
<evidence type="ECO:0000256" key="5">
    <source>
        <dbReference type="SAM" id="SignalP"/>
    </source>
</evidence>
<dbReference type="AlphaFoldDB" id="A0A0S4LMB1"/>
<feature type="signal peptide" evidence="5">
    <location>
        <begin position="1"/>
        <end position="26"/>
    </location>
</feature>
<dbReference type="EMBL" id="CZPZ01000031">
    <property type="protein sequence ID" value="CUS38105.1"/>
    <property type="molecule type" value="Genomic_DNA"/>
</dbReference>
<evidence type="ECO:0000259" key="6">
    <source>
        <dbReference type="PROSITE" id="PS51007"/>
    </source>
</evidence>
<protein>
    <submittedName>
        <fullName evidence="7">Putative Cytochrome c</fullName>
    </submittedName>
</protein>
<dbReference type="STRING" id="1742973.COMA2_40189"/>
<keyword evidence="1 4" id="KW-0349">Heme</keyword>
<dbReference type="Pfam" id="PF13442">
    <property type="entry name" value="Cytochrome_CBB3"/>
    <property type="match status" value="1"/>
</dbReference>
<dbReference type="SUPFAM" id="SSF46626">
    <property type="entry name" value="Cytochrome c"/>
    <property type="match status" value="1"/>
</dbReference>
<dbReference type="PROSITE" id="PS51007">
    <property type="entry name" value="CYTC"/>
    <property type="match status" value="1"/>
</dbReference>
<dbReference type="GO" id="GO:0046872">
    <property type="term" value="F:metal ion binding"/>
    <property type="evidence" value="ECO:0007669"/>
    <property type="project" value="UniProtKB-KW"/>
</dbReference>
<evidence type="ECO:0000256" key="2">
    <source>
        <dbReference type="ARBA" id="ARBA00022723"/>
    </source>
</evidence>
<dbReference type="InterPro" id="IPR009056">
    <property type="entry name" value="Cyt_c-like_dom"/>
</dbReference>
<reference evidence="8" key="1">
    <citation type="submission" date="2015-10" db="EMBL/GenBank/DDBJ databases">
        <authorList>
            <person name="Luecker S."/>
            <person name="Luecker S."/>
        </authorList>
    </citation>
    <scope>NUCLEOTIDE SEQUENCE [LARGE SCALE GENOMIC DNA]</scope>
</reference>
<accession>A0A0S4LMB1</accession>
<keyword evidence="3 4" id="KW-0408">Iron</keyword>
<feature type="domain" description="Cytochrome c" evidence="6">
    <location>
        <begin position="53"/>
        <end position="140"/>
    </location>
</feature>
<evidence type="ECO:0000256" key="3">
    <source>
        <dbReference type="ARBA" id="ARBA00023004"/>
    </source>
</evidence>
<keyword evidence="8" id="KW-1185">Reference proteome</keyword>